<feature type="region of interest" description="Disordered" evidence="1">
    <location>
        <begin position="325"/>
        <end position="445"/>
    </location>
</feature>
<evidence type="ECO:0000313" key="3">
    <source>
        <dbReference type="Proteomes" id="UP000749293"/>
    </source>
</evidence>
<protein>
    <submittedName>
        <fullName evidence="2">Uncharacterized protein</fullName>
    </submittedName>
</protein>
<feature type="region of interest" description="Disordered" evidence="1">
    <location>
        <begin position="155"/>
        <end position="182"/>
    </location>
</feature>
<feature type="compositionally biased region" description="Low complexity" evidence="1">
    <location>
        <begin position="426"/>
        <end position="435"/>
    </location>
</feature>
<proteinExistence type="predicted"/>
<accession>A0A9P4Z4Q7</accession>
<evidence type="ECO:0000313" key="2">
    <source>
        <dbReference type="EMBL" id="KAF4126629.1"/>
    </source>
</evidence>
<reference evidence="2" key="1">
    <citation type="submission" date="2020-03" db="EMBL/GenBank/DDBJ databases">
        <title>Site-based positive gene gene selection in Geosmithia morbida across the United States reveals a broad range of putative effectors and factors for local host and environmental adapation.</title>
        <authorList>
            <person name="Onufrak A."/>
            <person name="Murdoch R.W."/>
            <person name="Gazis R."/>
            <person name="Huff M."/>
            <person name="Staton M."/>
            <person name="Klingeman W."/>
            <person name="Hadziabdic D."/>
        </authorList>
    </citation>
    <scope>NUCLEOTIDE SEQUENCE</scope>
    <source>
        <strain evidence="2">1262</strain>
    </source>
</reference>
<comment type="caution">
    <text evidence="2">The sequence shown here is derived from an EMBL/GenBank/DDBJ whole genome shotgun (WGS) entry which is preliminary data.</text>
</comment>
<name>A0A9P4Z4Q7_9HYPO</name>
<feature type="region of interest" description="Disordered" evidence="1">
    <location>
        <begin position="484"/>
        <end position="519"/>
    </location>
</feature>
<dbReference type="OrthoDB" id="2156052at2759"/>
<gene>
    <name evidence="2" type="ORF">GMORB2_0365</name>
</gene>
<sequence>METNSDFVSAGGLTNVTGKLYPRRLRPWVGFEQMLEREFSHLEQTFGQNRIFPSSTELNLAVSDISGVKIARENGLANFEKTVVVNRVRNIFEPYARIAAESSGTSSPQSMRDISFAYDPFGVVATESDEDDEEEEDDRPAYLGALAIAQADMERAAKAEAEAEAEGHDPSGRPRKRKSPLRTTIDSSALRKLLGSETDETSSDASISLMEDATRLALSPRVVSDEERPKISIGMIMTQAYDYMVEYGLQYSYLATGPAFIFLFLDPDEPTTVYYRLEEPGVSANSNSRDGIKHSAVSLAVAFVLMSIKGQYMSQKWKRTMQETLPTWPTPFDDMEIGPGSDASGERRDDTNVLTETPDLHPESRDGNSESCGDPQKFATRCREDEGDDDKDPDQTFRPPSAKRASGSESRPDMTLVSRVTRSSAKKSASPAISSNDAGNDRSEAPSAWTIDTFCSGVYQSPKQPYCTQACLLGLKTGGSVDPDCPNTPLHTSATPASEDGNGSENSDAGNDEKRQRHPISVQEFRKKLMEQLARDMDRDCDNLERYGMYGAIGAIFKIALSRYGYCFVAKGVQNAHRKRLEKELAAYSVLESCQGRLVPVNLGVVVLVHEYHTLYGAHISHMMLMSYCGQSLWSRTRDTGEHDVHRREMADAFQELRSFGLEHCDENRANSAQSGRLETQMSLSWGHQGFRSPEEYTVFVHPRTDG</sequence>
<evidence type="ECO:0000256" key="1">
    <source>
        <dbReference type="SAM" id="MobiDB-lite"/>
    </source>
</evidence>
<feature type="compositionally biased region" description="Basic and acidic residues" evidence="1">
    <location>
        <begin position="155"/>
        <end position="172"/>
    </location>
</feature>
<keyword evidence="3" id="KW-1185">Reference proteome</keyword>
<feature type="compositionally biased region" description="Polar residues" evidence="1">
    <location>
        <begin position="489"/>
        <end position="509"/>
    </location>
</feature>
<dbReference type="AlphaFoldDB" id="A0A9P4Z4Q7"/>
<dbReference type="RefSeq" id="XP_035325281.1">
    <property type="nucleotide sequence ID" value="XM_035462351.1"/>
</dbReference>
<feature type="compositionally biased region" description="Basic and acidic residues" evidence="1">
    <location>
        <begin position="358"/>
        <end position="368"/>
    </location>
</feature>
<dbReference type="Proteomes" id="UP000749293">
    <property type="component" value="Unassembled WGS sequence"/>
</dbReference>
<dbReference type="GeneID" id="55966595"/>
<organism evidence="2 3">
    <name type="scientific">Geosmithia morbida</name>
    <dbReference type="NCBI Taxonomy" id="1094350"/>
    <lineage>
        <taxon>Eukaryota</taxon>
        <taxon>Fungi</taxon>
        <taxon>Dikarya</taxon>
        <taxon>Ascomycota</taxon>
        <taxon>Pezizomycotina</taxon>
        <taxon>Sordariomycetes</taxon>
        <taxon>Hypocreomycetidae</taxon>
        <taxon>Hypocreales</taxon>
        <taxon>Bionectriaceae</taxon>
        <taxon>Geosmithia</taxon>
    </lineage>
</organism>
<dbReference type="EMBL" id="JAANYQ010000001">
    <property type="protein sequence ID" value="KAF4126629.1"/>
    <property type="molecule type" value="Genomic_DNA"/>
</dbReference>